<proteinExistence type="inferred from homology"/>
<comment type="function">
    <text evidence="7">Catalyzes the transfer of the diacylglyceryl group from phosphatidylglycerol to the sulfhydryl group of the N-terminal cysteine of a prolipoprotein, the first step in the formation of mature lipoproteins.</text>
</comment>
<dbReference type="HAMAP" id="MF_01147">
    <property type="entry name" value="Lgt"/>
    <property type="match status" value="1"/>
</dbReference>
<evidence type="ECO:0000256" key="1">
    <source>
        <dbReference type="ARBA" id="ARBA00007150"/>
    </source>
</evidence>
<protein>
    <recommendedName>
        <fullName evidence="7">Phosphatidylglycerol--prolipoprotein diacylglyceryl transferase</fullName>
        <ecNumber evidence="7">2.5.1.145</ecNumber>
    </recommendedName>
</protein>
<keyword evidence="9" id="KW-1185">Reference proteome</keyword>
<comment type="subcellular location">
    <subcellularLocation>
        <location evidence="7">Cell membrane</location>
        <topology evidence="7">Multi-pass membrane protein</topology>
    </subcellularLocation>
</comment>
<dbReference type="PANTHER" id="PTHR30589:SF0">
    <property type="entry name" value="PHOSPHATIDYLGLYCEROL--PROLIPOPROTEIN DIACYLGLYCERYL TRANSFERASE"/>
    <property type="match status" value="1"/>
</dbReference>
<dbReference type="Proteomes" id="UP001597460">
    <property type="component" value="Unassembled WGS sequence"/>
</dbReference>
<comment type="similarity">
    <text evidence="1 7">Belongs to the Lgt family.</text>
</comment>
<evidence type="ECO:0000313" key="9">
    <source>
        <dbReference type="Proteomes" id="UP001597460"/>
    </source>
</evidence>
<keyword evidence="4 7" id="KW-0812">Transmembrane</keyword>
<feature type="transmembrane region" description="Helical" evidence="7">
    <location>
        <begin position="182"/>
        <end position="200"/>
    </location>
</feature>
<dbReference type="RefSeq" id="WP_390299974.1">
    <property type="nucleotide sequence ID" value="NZ_JBHULI010000022.1"/>
</dbReference>
<dbReference type="EC" id="2.5.1.145" evidence="7"/>
<keyword evidence="5 7" id="KW-1133">Transmembrane helix</keyword>
<feature type="transmembrane region" description="Helical" evidence="7">
    <location>
        <begin position="212"/>
        <end position="229"/>
    </location>
</feature>
<evidence type="ECO:0000256" key="3">
    <source>
        <dbReference type="ARBA" id="ARBA00022679"/>
    </source>
</evidence>
<feature type="transmembrane region" description="Helical" evidence="7">
    <location>
        <begin position="241"/>
        <end position="261"/>
    </location>
</feature>
<gene>
    <name evidence="7 8" type="primary">lgt</name>
    <name evidence="8" type="ORF">ACFSVN_05900</name>
</gene>
<dbReference type="InterPro" id="IPR001640">
    <property type="entry name" value="Lgt"/>
</dbReference>
<dbReference type="GO" id="GO:0008961">
    <property type="term" value="F:phosphatidylglycerol-prolipoprotein diacylglyceryl transferase activity"/>
    <property type="evidence" value="ECO:0007669"/>
    <property type="project" value="UniProtKB-EC"/>
</dbReference>
<evidence type="ECO:0000256" key="4">
    <source>
        <dbReference type="ARBA" id="ARBA00022692"/>
    </source>
</evidence>
<organism evidence="8 9">
    <name type="scientific">Gracilimonas halophila</name>
    <dbReference type="NCBI Taxonomy" id="1834464"/>
    <lineage>
        <taxon>Bacteria</taxon>
        <taxon>Pseudomonadati</taxon>
        <taxon>Balneolota</taxon>
        <taxon>Balneolia</taxon>
        <taxon>Balneolales</taxon>
        <taxon>Balneolaceae</taxon>
        <taxon>Gracilimonas</taxon>
    </lineage>
</organism>
<reference evidence="9" key="1">
    <citation type="journal article" date="2019" name="Int. J. Syst. Evol. Microbiol.">
        <title>The Global Catalogue of Microorganisms (GCM) 10K type strain sequencing project: providing services to taxonomists for standard genome sequencing and annotation.</title>
        <authorList>
            <consortium name="The Broad Institute Genomics Platform"/>
            <consortium name="The Broad Institute Genome Sequencing Center for Infectious Disease"/>
            <person name="Wu L."/>
            <person name="Ma J."/>
        </authorList>
    </citation>
    <scope>NUCLEOTIDE SEQUENCE [LARGE SCALE GENOMIC DNA]</scope>
    <source>
        <strain evidence="9">KCTC 52042</strain>
    </source>
</reference>
<dbReference type="EMBL" id="JBHULI010000022">
    <property type="protein sequence ID" value="MFD2531971.1"/>
    <property type="molecule type" value="Genomic_DNA"/>
</dbReference>
<keyword evidence="6 7" id="KW-0472">Membrane</keyword>
<evidence type="ECO:0000313" key="8">
    <source>
        <dbReference type="EMBL" id="MFD2531971.1"/>
    </source>
</evidence>
<evidence type="ECO:0000256" key="7">
    <source>
        <dbReference type="HAMAP-Rule" id="MF_01147"/>
    </source>
</evidence>
<dbReference type="PANTHER" id="PTHR30589">
    <property type="entry name" value="PROLIPOPROTEIN DIACYLGLYCERYL TRANSFERASE"/>
    <property type="match status" value="1"/>
</dbReference>
<feature type="transmembrane region" description="Helical" evidence="7">
    <location>
        <begin position="100"/>
        <end position="117"/>
    </location>
</feature>
<keyword evidence="2 7" id="KW-1003">Cell membrane</keyword>
<comment type="pathway">
    <text evidence="7">Protein modification; lipoprotein biosynthesis (diacylglyceryl transfer).</text>
</comment>
<keyword evidence="3 7" id="KW-0808">Transferase</keyword>
<dbReference type="Pfam" id="PF01790">
    <property type="entry name" value="LGT"/>
    <property type="match status" value="1"/>
</dbReference>
<comment type="caution">
    <text evidence="8">The sequence shown here is derived from an EMBL/GenBank/DDBJ whole genome shotgun (WGS) entry which is preliminary data.</text>
</comment>
<evidence type="ECO:0000256" key="6">
    <source>
        <dbReference type="ARBA" id="ARBA00023136"/>
    </source>
</evidence>
<feature type="transmembrane region" description="Helical" evidence="7">
    <location>
        <begin position="27"/>
        <end position="47"/>
    </location>
</feature>
<sequence>MILALLDNLTWGIDPVIFELGPIAPRWYGILFAGAFVSGYMFGVKMWKDAGRKVEEMENILTWILVGTVVGARLGHVIFYDPSYYLRNIDQVLAVWNGGLASHGAAIGIVIAMYYMAKKTPKMNFWWLADRVVIPTAVGGAFIRLGNFTNSEIYGHETDASWGVIFSNLPGPAGMIPRHPTMLYEALLCILVFAVLWTIYKKYKSNPPSGSLFGTFLILLFSGRFFLEYTKIPQADFASEWAINMGQILSIPLVLIGLYIVTKMVNWKEEGTNLKKADS</sequence>
<evidence type="ECO:0000256" key="5">
    <source>
        <dbReference type="ARBA" id="ARBA00022989"/>
    </source>
</evidence>
<comment type="catalytic activity">
    <reaction evidence="7">
        <text>L-cysteinyl-[prolipoprotein] + a 1,2-diacyl-sn-glycero-3-phospho-(1'-sn-glycerol) = an S-1,2-diacyl-sn-glyceryl-L-cysteinyl-[prolipoprotein] + sn-glycerol 1-phosphate + H(+)</text>
        <dbReference type="Rhea" id="RHEA:56712"/>
        <dbReference type="Rhea" id="RHEA-COMP:14679"/>
        <dbReference type="Rhea" id="RHEA-COMP:14680"/>
        <dbReference type="ChEBI" id="CHEBI:15378"/>
        <dbReference type="ChEBI" id="CHEBI:29950"/>
        <dbReference type="ChEBI" id="CHEBI:57685"/>
        <dbReference type="ChEBI" id="CHEBI:64716"/>
        <dbReference type="ChEBI" id="CHEBI:140658"/>
        <dbReference type="EC" id="2.5.1.145"/>
    </reaction>
</comment>
<dbReference type="NCBIfam" id="TIGR00544">
    <property type="entry name" value="lgt"/>
    <property type="match status" value="1"/>
</dbReference>
<feature type="transmembrane region" description="Helical" evidence="7">
    <location>
        <begin position="59"/>
        <end position="80"/>
    </location>
</feature>
<feature type="binding site" evidence="7">
    <location>
        <position position="144"/>
    </location>
    <ligand>
        <name>a 1,2-diacyl-sn-glycero-3-phospho-(1'-sn-glycerol)</name>
        <dbReference type="ChEBI" id="CHEBI:64716"/>
    </ligand>
</feature>
<accession>A0ABW5JIT2</accession>
<name>A0ABW5JIT2_9BACT</name>
<evidence type="ECO:0000256" key="2">
    <source>
        <dbReference type="ARBA" id="ARBA00022475"/>
    </source>
</evidence>